<name>A0AAW1II84_SAPOF</name>
<evidence type="ECO:0000259" key="1">
    <source>
        <dbReference type="PROSITE" id="PS50013"/>
    </source>
</evidence>
<dbReference type="SUPFAM" id="SSF54160">
    <property type="entry name" value="Chromo domain-like"/>
    <property type="match status" value="1"/>
</dbReference>
<evidence type="ECO:0000313" key="4">
    <source>
        <dbReference type="Proteomes" id="UP001443914"/>
    </source>
</evidence>
<dbReference type="InterPro" id="IPR023780">
    <property type="entry name" value="Chromo_domain"/>
</dbReference>
<proteinExistence type="predicted"/>
<reference evidence="3" key="1">
    <citation type="submission" date="2024-03" db="EMBL/GenBank/DDBJ databases">
        <title>WGS assembly of Saponaria officinalis var. Norfolk2.</title>
        <authorList>
            <person name="Jenkins J."/>
            <person name="Shu S."/>
            <person name="Grimwood J."/>
            <person name="Barry K."/>
            <person name="Goodstein D."/>
            <person name="Schmutz J."/>
            <person name="Leebens-Mack J."/>
            <person name="Osbourn A."/>
        </authorList>
    </citation>
    <scope>NUCLEOTIDE SEQUENCE [LARGE SCALE GENOMIC DNA]</scope>
    <source>
        <strain evidence="3">JIC</strain>
    </source>
</reference>
<dbReference type="CDD" id="cd00024">
    <property type="entry name" value="CD_CSD"/>
    <property type="match status" value="1"/>
</dbReference>
<gene>
    <name evidence="3" type="ORF">RND81_09G079800</name>
</gene>
<dbReference type="PROSITE" id="PS50013">
    <property type="entry name" value="CHROMO_2"/>
    <property type="match status" value="1"/>
</dbReference>
<evidence type="ECO:0008006" key="5">
    <source>
        <dbReference type="Google" id="ProtNLM"/>
    </source>
</evidence>
<dbReference type="InterPro" id="IPR001584">
    <property type="entry name" value="Integrase_cat-core"/>
</dbReference>
<dbReference type="PROSITE" id="PS50994">
    <property type="entry name" value="INTEGRASE"/>
    <property type="match status" value="1"/>
</dbReference>
<dbReference type="Proteomes" id="UP001443914">
    <property type="component" value="Unassembled WGS sequence"/>
</dbReference>
<dbReference type="GO" id="GO:0003676">
    <property type="term" value="F:nucleic acid binding"/>
    <property type="evidence" value="ECO:0007669"/>
    <property type="project" value="InterPro"/>
</dbReference>
<dbReference type="InterPro" id="IPR016197">
    <property type="entry name" value="Chromo-like_dom_sf"/>
</dbReference>
<feature type="domain" description="Integrase catalytic" evidence="2">
    <location>
        <begin position="1"/>
        <end position="125"/>
    </location>
</feature>
<dbReference type="InterPro" id="IPR050951">
    <property type="entry name" value="Retrovirus_Pol_polyprotein"/>
</dbReference>
<dbReference type="Pfam" id="PF00385">
    <property type="entry name" value="Chromo"/>
    <property type="match status" value="1"/>
</dbReference>
<dbReference type="InterPro" id="IPR000953">
    <property type="entry name" value="Chromo/chromo_shadow_dom"/>
</dbReference>
<evidence type="ECO:0000259" key="2">
    <source>
        <dbReference type="PROSITE" id="PS50994"/>
    </source>
</evidence>
<dbReference type="GO" id="GO:0015074">
    <property type="term" value="P:DNA integration"/>
    <property type="evidence" value="ECO:0007669"/>
    <property type="project" value="InterPro"/>
</dbReference>
<protein>
    <recommendedName>
        <fullName evidence="5">Retrotransposable element Tf2</fullName>
    </recommendedName>
</protein>
<dbReference type="InterPro" id="IPR036397">
    <property type="entry name" value="RNaseH_sf"/>
</dbReference>
<dbReference type="InterPro" id="IPR012337">
    <property type="entry name" value="RNaseH-like_sf"/>
</dbReference>
<organism evidence="3 4">
    <name type="scientific">Saponaria officinalis</name>
    <name type="common">Common soapwort</name>
    <name type="synonym">Lychnis saponaria</name>
    <dbReference type="NCBI Taxonomy" id="3572"/>
    <lineage>
        <taxon>Eukaryota</taxon>
        <taxon>Viridiplantae</taxon>
        <taxon>Streptophyta</taxon>
        <taxon>Embryophyta</taxon>
        <taxon>Tracheophyta</taxon>
        <taxon>Spermatophyta</taxon>
        <taxon>Magnoliopsida</taxon>
        <taxon>eudicotyledons</taxon>
        <taxon>Gunneridae</taxon>
        <taxon>Pentapetalae</taxon>
        <taxon>Caryophyllales</taxon>
        <taxon>Caryophyllaceae</taxon>
        <taxon>Caryophylleae</taxon>
        <taxon>Saponaria</taxon>
    </lineage>
</organism>
<accession>A0AAW1II84</accession>
<dbReference type="PANTHER" id="PTHR37984">
    <property type="entry name" value="PROTEIN CBG26694"/>
    <property type="match status" value="1"/>
</dbReference>
<feature type="domain" description="Chromo" evidence="1">
    <location>
        <begin position="270"/>
        <end position="322"/>
    </location>
</feature>
<dbReference type="AlphaFoldDB" id="A0AAW1II84"/>
<dbReference type="Gene3D" id="2.40.50.40">
    <property type="match status" value="1"/>
</dbReference>
<keyword evidence="4" id="KW-1185">Reference proteome</keyword>
<dbReference type="InterPro" id="IPR056924">
    <property type="entry name" value="SH3_Tf2-1"/>
</dbReference>
<dbReference type="Gene3D" id="3.30.420.10">
    <property type="entry name" value="Ribonuclease H-like superfamily/Ribonuclease H"/>
    <property type="match status" value="1"/>
</dbReference>
<evidence type="ECO:0000313" key="3">
    <source>
        <dbReference type="EMBL" id="KAK9689772.1"/>
    </source>
</evidence>
<sequence>MAHFMALSHPYTAVEVAQMYLDSVFKLHGWPRSIVSDRDSVFLSAFWKALFTLQGTDLLLSSAYHPQTDGQTEVVNRCLETFLRCMCSDNPKEWSLWLPLAEWWYNTNFHTATQITPYEVVYNQKPPGYLPYLPGETHVEAIDRTMQRRDAMVNELKHHLRKAQHRMKQFTDKHRTDREFGVGDWVWLKLQPYRQKTVSQRSNQKLVAKWFGPFQIVMKVGKVAYKLRLPEDAQIHNVFHVSQLKAFKGILPDVPTVPAWLRGKEATTIIEPQAILERRVVKSQNMAKVQYLVQWNGFPASEASWEYADDFESKFPSFVIQT</sequence>
<dbReference type="Pfam" id="PF24626">
    <property type="entry name" value="SH3_Tf2-1"/>
    <property type="match status" value="1"/>
</dbReference>
<dbReference type="PANTHER" id="PTHR37984:SF5">
    <property type="entry name" value="PROTEIN NYNRIN-LIKE"/>
    <property type="match status" value="1"/>
</dbReference>
<comment type="caution">
    <text evidence="3">The sequence shown here is derived from an EMBL/GenBank/DDBJ whole genome shotgun (WGS) entry which is preliminary data.</text>
</comment>
<dbReference type="SUPFAM" id="SSF53098">
    <property type="entry name" value="Ribonuclease H-like"/>
    <property type="match status" value="1"/>
</dbReference>
<dbReference type="EMBL" id="JBDFQZ010000009">
    <property type="protein sequence ID" value="KAK9689772.1"/>
    <property type="molecule type" value="Genomic_DNA"/>
</dbReference>